<gene>
    <name evidence="2" type="ORF">E4L96_20880</name>
</gene>
<evidence type="ECO:0000313" key="2">
    <source>
        <dbReference type="EMBL" id="TFW11615.1"/>
    </source>
</evidence>
<keyword evidence="1" id="KW-1133">Transmembrane helix</keyword>
<comment type="caution">
    <text evidence="2">The sequence shown here is derived from an EMBL/GenBank/DDBJ whole genome shotgun (WGS) entry which is preliminary data.</text>
</comment>
<reference evidence="2 3" key="1">
    <citation type="submission" date="2019-03" db="EMBL/GenBank/DDBJ databases">
        <title>Draft Genome Sequence of Massilia arenosa sp. nov., a Novel Massilia Species Isolated from a Sandy-loam Maize Soil.</title>
        <authorList>
            <person name="Raths R."/>
            <person name="Peta V."/>
            <person name="Bucking H."/>
        </authorList>
    </citation>
    <scope>NUCLEOTIDE SEQUENCE [LARGE SCALE GENOMIC DNA]</scope>
    <source>
        <strain evidence="2 3">MC02</strain>
    </source>
</reference>
<keyword evidence="1" id="KW-0812">Transmembrane</keyword>
<dbReference type="Proteomes" id="UP000298438">
    <property type="component" value="Unassembled WGS sequence"/>
</dbReference>
<keyword evidence="1" id="KW-0472">Membrane</keyword>
<protein>
    <submittedName>
        <fullName evidence="2">Uncharacterized protein</fullName>
    </submittedName>
</protein>
<dbReference type="EMBL" id="SPVF01000256">
    <property type="protein sequence ID" value="TFW11615.1"/>
    <property type="molecule type" value="Genomic_DNA"/>
</dbReference>
<proteinExistence type="predicted"/>
<sequence>MSAVYAEPQSFAMPRFPSRRVALGVGVSLVAHAVLLLAVRSGLVGRPAPAEVPQRMMVWVRPAPPPPPVVQD</sequence>
<evidence type="ECO:0000313" key="3">
    <source>
        <dbReference type="Proteomes" id="UP000298438"/>
    </source>
</evidence>
<accession>A0A4Y9RUW9</accession>
<feature type="non-terminal residue" evidence="2">
    <location>
        <position position="72"/>
    </location>
</feature>
<keyword evidence="3" id="KW-1185">Reference proteome</keyword>
<dbReference type="AlphaFoldDB" id="A0A4Y9RUW9"/>
<name>A0A4Y9RUW9_9BURK</name>
<feature type="transmembrane region" description="Helical" evidence="1">
    <location>
        <begin position="21"/>
        <end position="39"/>
    </location>
</feature>
<evidence type="ECO:0000256" key="1">
    <source>
        <dbReference type="SAM" id="Phobius"/>
    </source>
</evidence>
<organism evidence="2 3">
    <name type="scientific">Zemynaea arenosa</name>
    <dbReference type="NCBI Taxonomy" id="2561931"/>
    <lineage>
        <taxon>Bacteria</taxon>
        <taxon>Pseudomonadati</taxon>
        <taxon>Pseudomonadota</taxon>
        <taxon>Betaproteobacteria</taxon>
        <taxon>Burkholderiales</taxon>
        <taxon>Oxalobacteraceae</taxon>
        <taxon>Telluria group</taxon>
        <taxon>Zemynaea</taxon>
    </lineage>
</organism>